<dbReference type="Gene3D" id="1.20.58.1070">
    <property type="match status" value="1"/>
</dbReference>
<dbReference type="InterPro" id="IPR035426">
    <property type="entry name" value="Gemin2/Brr1"/>
</dbReference>
<reference evidence="1" key="2">
    <citation type="submission" date="2020-06" db="EMBL/GenBank/DDBJ databases">
        <authorList>
            <person name="Sheffer M."/>
        </authorList>
    </citation>
    <scope>NUCLEOTIDE SEQUENCE</scope>
</reference>
<name>A0A8T0FM13_ARGBR</name>
<keyword evidence="2" id="KW-1185">Reference proteome</keyword>
<protein>
    <submittedName>
        <fullName evidence="1">Gem-associated protein 2 like protein</fullName>
    </submittedName>
</protein>
<proteinExistence type="predicted"/>
<dbReference type="AlphaFoldDB" id="A0A8T0FM13"/>
<dbReference type="OrthoDB" id="6423531at2759"/>
<evidence type="ECO:0000313" key="2">
    <source>
        <dbReference type="Proteomes" id="UP000807504"/>
    </source>
</evidence>
<gene>
    <name evidence="1" type="ORF">HNY73_006160</name>
</gene>
<dbReference type="GO" id="GO:0000387">
    <property type="term" value="P:spliceosomal snRNP assembly"/>
    <property type="evidence" value="ECO:0007669"/>
    <property type="project" value="InterPro"/>
</dbReference>
<comment type="caution">
    <text evidence="1">The sequence shown here is derived from an EMBL/GenBank/DDBJ whole genome shotgun (WGS) entry which is preliminary data.</text>
</comment>
<organism evidence="1 2">
    <name type="scientific">Argiope bruennichi</name>
    <name type="common">Wasp spider</name>
    <name type="synonym">Aranea bruennichi</name>
    <dbReference type="NCBI Taxonomy" id="94029"/>
    <lineage>
        <taxon>Eukaryota</taxon>
        <taxon>Metazoa</taxon>
        <taxon>Ecdysozoa</taxon>
        <taxon>Arthropoda</taxon>
        <taxon>Chelicerata</taxon>
        <taxon>Arachnida</taxon>
        <taxon>Araneae</taxon>
        <taxon>Araneomorphae</taxon>
        <taxon>Entelegynae</taxon>
        <taxon>Araneoidea</taxon>
        <taxon>Araneidae</taxon>
        <taxon>Argiope</taxon>
    </lineage>
</organism>
<accession>A0A8T0FM13</accession>
<reference evidence="1" key="1">
    <citation type="journal article" date="2020" name="bioRxiv">
        <title>Chromosome-level reference genome of the European wasp spider Argiope bruennichi: a resource for studies on range expansion and evolutionary adaptation.</title>
        <authorList>
            <person name="Sheffer M.M."/>
            <person name="Hoppe A."/>
            <person name="Krehenwinkel H."/>
            <person name="Uhl G."/>
            <person name="Kuss A.W."/>
            <person name="Jensen L."/>
            <person name="Jensen C."/>
            <person name="Gillespie R.G."/>
            <person name="Hoff K.J."/>
            <person name="Prost S."/>
        </authorList>
    </citation>
    <scope>NUCLEOTIDE SEQUENCE</scope>
</reference>
<dbReference type="Proteomes" id="UP000807504">
    <property type="component" value="Unassembled WGS sequence"/>
</dbReference>
<dbReference type="EMBL" id="JABXBU010000011">
    <property type="protein sequence ID" value="KAF8791268.1"/>
    <property type="molecule type" value="Genomic_DNA"/>
</dbReference>
<dbReference type="Pfam" id="PF04938">
    <property type="entry name" value="SIP1"/>
    <property type="match status" value="1"/>
</dbReference>
<evidence type="ECO:0000313" key="1">
    <source>
        <dbReference type="EMBL" id="KAF8791268.1"/>
    </source>
</evidence>
<sequence length="221" mass="25446">MAGQVFQLPDFDFFDWDDDDFVASPRDGNPGIRVYIVPTRPVAVDEHTRNRANAIYASIEFVHLYCEIKQDRDFLIEVFPQEVEFPEVGPNSKLEWCNFCLGSRLCTRIYNEGYEEPGRAMAGHSPLLSIVVHLDQDALFMLLKYLHEWFLSIGMEDSLGGWLYAVLACIRLPLAEGVGAAIATLYNDCEERLKFCNDPSERKRLYQFCAIFDVHFHNHLN</sequence>